<evidence type="ECO:0000313" key="2">
    <source>
        <dbReference type="Proteomes" id="UP000717364"/>
    </source>
</evidence>
<protein>
    <submittedName>
        <fullName evidence="1">Uncharacterized protein</fullName>
    </submittedName>
</protein>
<dbReference type="AlphaFoldDB" id="A0A947DFV8"/>
<dbReference type="RefSeq" id="WP_215609375.1">
    <property type="nucleotide sequence ID" value="NZ_JADOES010000023.1"/>
</dbReference>
<proteinExistence type="predicted"/>
<keyword evidence="2" id="KW-1185">Reference proteome</keyword>
<reference evidence="1" key="2">
    <citation type="journal article" date="2021" name="Mar. Drugs">
        <title>Genome Reduction and Secondary Metabolism of the Marine Sponge-Associated Cyanobacterium Leptothoe.</title>
        <authorList>
            <person name="Konstantinou D."/>
            <person name="Popin R.V."/>
            <person name="Fewer D.P."/>
            <person name="Sivonen K."/>
            <person name="Gkelis S."/>
        </authorList>
    </citation>
    <scope>NUCLEOTIDE SEQUENCE</scope>
    <source>
        <strain evidence="1">TAU-MAC 1115</strain>
    </source>
</reference>
<name>A0A947DFV8_9CYAN</name>
<reference evidence="1" key="1">
    <citation type="submission" date="2020-11" db="EMBL/GenBank/DDBJ databases">
        <authorList>
            <person name="Konstantinou D."/>
            <person name="Gkelis S."/>
            <person name="Popin R."/>
            <person name="Fewer D."/>
            <person name="Sivonen K."/>
        </authorList>
    </citation>
    <scope>NUCLEOTIDE SEQUENCE</scope>
    <source>
        <strain evidence="1">TAU-MAC 1115</strain>
    </source>
</reference>
<evidence type="ECO:0000313" key="1">
    <source>
        <dbReference type="EMBL" id="MBT9316307.1"/>
    </source>
</evidence>
<dbReference type="Proteomes" id="UP000717364">
    <property type="component" value="Unassembled WGS sequence"/>
</dbReference>
<sequence>MQLALALDGDVKPRPVTQSLTQRQAFESLLAELREEANLILKAAIALTGTQYESLTKVPTPLLKQAREAVFGESQQIVMRTVSVFARLYS</sequence>
<accession>A0A947DFV8</accession>
<comment type="caution">
    <text evidence="1">The sequence shown here is derived from an EMBL/GenBank/DDBJ whole genome shotgun (WGS) entry which is preliminary data.</text>
</comment>
<organism evidence="1 2">
    <name type="scientific">Leptothoe spongobia TAU-MAC 1115</name>
    <dbReference type="NCBI Taxonomy" id="1967444"/>
    <lineage>
        <taxon>Bacteria</taxon>
        <taxon>Bacillati</taxon>
        <taxon>Cyanobacteriota</taxon>
        <taxon>Cyanophyceae</taxon>
        <taxon>Nodosilineales</taxon>
        <taxon>Cymatolegaceae</taxon>
        <taxon>Leptothoe</taxon>
        <taxon>Leptothoe spongobia</taxon>
    </lineage>
</organism>
<gene>
    <name evidence="1" type="ORF">IXB50_12825</name>
</gene>
<dbReference type="EMBL" id="JADOES010000023">
    <property type="protein sequence ID" value="MBT9316307.1"/>
    <property type="molecule type" value="Genomic_DNA"/>
</dbReference>